<evidence type="ECO:0000259" key="1">
    <source>
        <dbReference type="Pfam" id="PF00144"/>
    </source>
</evidence>
<dbReference type="PANTHER" id="PTHR46825">
    <property type="entry name" value="D-ALANYL-D-ALANINE-CARBOXYPEPTIDASE/ENDOPEPTIDASE AMPH"/>
    <property type="match status" value="1"/>
</dbReference>
<dbReference type="InterPro" id="IPR001466">
    <property type="entry name" value="Beta-lactam-related"/>
</dbReference>
<comment type="caution">
    <text evidence="2">The sequence shown here is derived from an EMBL/GenBank/DDBJ whole genome shotgun (WGS) entry which is preliminary data.</text>
</comment>
<feature type="domain" description="Beta-lactamase-related" evidence="1">
    <location>
        <begin position="12"/>
        <end position="326"/>
    </location>
</feature>
<name>A0ABV3DH98_9ACTN</name>
<dbReference type="InterPro" id="IPR012338">
    <property type="entry name" value="Beta-lactam/transpept-like"/>
</dbReference>
<reference evidence="2 3" key="1">
    <citation type="submission" date="2024-06" db="EMBL/GenBank/DDBJ databases">
        <title>The Natural Products Discovery Center: Release of the First 8490 Sequenced Strains for Exploring Actinobacteria Biosynthetic Diversity.</title>
        <authorList>
            <person name="Kalkreuter E."/>
            <person name="Kautsar S.A."/>
            <person name="Yang D."/>
            <person name="Bader C.D."/>
            <person name="Teijaro C.N."/>
            <person name="Fluegel L."/>
            <person name="Davis C.M."/>
            <person name="Simpson J.R."/>
            <person name="Lauterbach L."/>
            <person name="Steele A.D."/>
            <person name="Gui C."/>
            <person name="Meng S."/>
            <person name="Li G."/>
            <person name="Viehrig K."/>
            <person name="Ye F."/>
            <person name="Su P."/>
            <person name="Kiefer A.F."/>
            <person name="Nichols A."/>
            <person name="Cepeda A.J."/>
            <person name="Yan W."/>
            <person name="Fan B."/>
            <person name="Jiang Y."/>
            <person name="Adhikari A."/>
            <person name="Zheng C.-J."/>
            <person name="Schuster L."/>
            <person name="Cowan T.M."/>
            <person name="Smanski M.J."/>
            <person name="Chevrette M.G."/>
            <person name="De Carvalho L.P.S."/>
            <person name="Shen B."/>
        </authorList>
    </citation>
    <scope>NUCLEOTIDE SEQUENCE [LARGE SCALE GENOMIC DNA]</scope>
    <source>
        <strain evidence="2 3">NPDC048946</strain>
    </source>
</reference>
<keyword evidence="2" id="KW-0378">Hydrolase</keyword>
<accession>A0ABV3DH98</accession>
<dbReference type="RefSeq" id="WP_358354453.1">
    <property type="nucleotide sequence ID" value="NZ_JBEZFP010000037.1"/>
</dbReference>
<dbReference type="GO" id="GO:0016787">
    <property type="term" value="F:hydrolase activity"/>
    <property type="evidence" value="ECO:0007669"/>
    <property type="project" value="UniProtKB-KW"/>
</dbReference>
<organism evidence="2 3">
    <name type="scientific">Streptodolium elevatio</name>
    <dbReference type="NCBI Taxonomy" id="3157996"/>
    <lineage>
        <taxon>Bacteria</taxon>
        <taxon>Bacillati</taxon>
        <taxon>Actinomycetota</taxon>
        <taxon>Actinomycetes</taxon>
        <taxon>Kitasatosporales</taxon>
        <taxon>Streptomycetaceae</taxon>
        <taxon>Streptodolium</taxon>
    </lineage>
</organism>
<gene>
    <name evidence="2" type="ORF">AB0C36_16545</name>
</gene>
<proteinExistence type="predicted"/>
<evidence type="ECO:0000313" key="3">
    <source>
        <dbReference type="Proteomes" id="UP001551482"/>
    </source>
</evidence>
<dbReference type="EMBL" id="JBEZFP010000037">
    <property type="protein sequence ID" value="MEU8135113.1"/>
    <property type="molecule type" value="Genomic_DNA"/>
</dbReference>
<evidence type="ECO:0000313" key="2">
    <source>
        <dbReference type="EMBL" id="MEU8135113.1"/>
    </source>
</evidence>
<dbReference type="Proteomes" id="UP001551482">
    <property type="component" value="Unassembled WGS sequence"/>
</dbReference>
<sequence>MTDLAHFAQDTADKLTAQKNVGVVVAALSGDDVAYAGAGRTGGGGSAPGAETLFEIGSVTKVFTSLLLARLAVAETAHLDEPLADLLPPWSQVPSRDGRHVTLEHLATHTSGLPRLPKGMLIRALLRPNTPDPYVDCTAEVLLRGLAETKLGAIPGKRFRYSNLGGGLLGLALAERSGIGYEALVEREIGTPLGLADTLADLDSRREARMAQGHNKRGKAVPPWHMADLVGAGGLRSTAADLVTFVRAQLDPGSGPFGDAVRLSHAVDYVSNPFMRTHLGWMSVGPRGKNYRQFFHNGRTGGFASFIGFTPAKGVAVVALSNTARSLDRTVLGLLGQLEDAREASSTHHPIG</sequence>
<protein>
    <submittedName>
        <fullName evidence="2">Serine hydrolase domain-containing protein</fullName>
        <ecNumber evidence="2">3.1.1.103</ecNumber>
    </submittedName>
</protein>
<dbReference type="InterPro" id="IPR050491">
    <property type="entry name" value="AmpC-like"/>
</dbReference>
<dbReference type="EC" id="3.1.1.103" evidence="2"/>
<dbReference type="Gene3D" id="3.40.710.10">
    <property type="entry name" value="DD-peptidase/beta-lactamase superfamily"/>
    <property type="match status" value="1"/>
</dbReference>
<dbReference type="PANTHER" id="PTHR46825:SF9">
    <property type="entry name" value="BETA-LACTAMASE-RELATED DOMAIN-CONTAINING PROTEIN"/>
    <property type="match status" value="1"/>
</dbReference>
<dbReference type="SUPFAM" id="SSF56601">
    <property type="entry name" value="beta-lactamase/transpeptidase-like"/>
    <property type="match status" value="1"/>
</dbReference>
<dbReference type="Pfam" id="PF00144">
    <property type="entry name" value="Beta-lactamase"/>
    <property type="match status" value="1"/>
</dbReference>
<keyword evidence="3" id="KW-1185">Reference proteome</keyword>